<organism evidence="2 3">
    <name type="scientific">Brumimicrobium glaciale</name>
    <dbReference type="NCBI Taxonomy" id="200475"/>
    <lineage>
        <taxon>Bacteria</taxon>
        <taxon>Pseudomonadati</taxon>
        <taxon>Bacteroidota</taxon>
        <taxon>Flavobacteriia</taxon>
        <taxon>Flavobacteriales</taxon>
        <taxon>Crocinitomicaceae</taxon>
        <taxon>Brumimicrobium</taxon>
    </lineage>
</organism>
<keyword evidence="1" id="KW-0472">Membrane</keyword>
<dbReference type="RefSeq" id="WP_130093062.1">
    <property type="nucleotide sequence ID" value="NZ_SETE01000002.1"/>
</dbReference>
<feature type="transmembrane region" description="Helical" evidence="1">
    <location>
        <begin position="343"/>
        <end position="362"/>
    </location>
</feature>
<feature type="transmembrane region" description="Helical" evidence="1">
    <location>
        <begin position="78"/>
        <end position="95"/>
    </location>
</feature>
<comment type="caution">
    <text evidence="2">The sequence shown here is derived from an EMBL/GenBank/DDBJ whole genome shotgun (WGS) entry which is preliminary data.</text>
</comment>
<proteinExistence type="predicted"/>
<reference evidence="2 3" key="1">
    <citation type="submission" date="2019-02" db="EMBL/GenBank/DDBJ databases">
        <title>Genome sequence of the sea-ice species Brumimicrobium glaciale.</title>
        <authorList>
            <person name="Bowman J.P."/>
        </authorList>
    </citation>
    <scope>NUCLEOTIDE SEQUENCE [LARGE SCALE GENOMIC DNA]</scope>
    <source>
        <strain evidence="2 3">IC156</strain>
    </source>
</reference>
<dbReference type="OrthoDB" id="2827525at2"/>
<gene>
    <name evidence="2" type="ORF">ERX46_06680</name>
</gene>
<feature type="transmembrane region" description="Helical" evidence="1">
    <location>
        <begin position="234"/>
        <end position="255"/>
    </location>
</feature>
<evidence type="ECO:0000313" key="2">
    <source>
        <dbReference type="EMBL" id="RYM35054.1"/>
    </source>
</evidence>
<evidence type="ECO:0000313" key="3">
    <source>
        <dbReference type="Proteomes" id="UP000293952"/>
    </source>
</evidence>
<dbReference type="EMBL" id="SETE01000002">
    <property type="protein sequence ID" value="RYM35054.1"/>
    <property type="molecule type" value="Genomic_DNA"/>
</dbReference>
<feature type="transmembrane region" description="Helical" evidence="1">
    <location>
        <begin position="308"/>
        <end position="331"/>
    </location>
</feature>
<sequence>MIQFRKHAIIALIFFLAAATLGLLLRYFAVSSIEFEYRYVVHAHSHVALLGWVYFALITLIGHYFLKDAIPKKIYNSIFGFTMITVVGMMVTFPFTGYALFSIIFSTLFLFASYFYAWAFFKFTPKGQKNSPAYKTVKYAVIYLLISSIGPWTIGGVMATLGPESLWYRTSIYFYLHFQYNAWMILGVIGIFLKVLENHDIRIDKTLFKRFLITFNSGVILTFFISILFTEPHISAYVLSVIGSMIQLAALLLLLKFIRTYYRDIGLVFGKIGWQLMRWSFFLLLIKMLMQLLGSFQYTADLITNNTYLTIGFLHWVFLGVVTMGLLALLQKAELIRLNPINIRLYVIGFALTELVIFYKPAEQILGFPYLPQYDWLLFVASILMVIGITSILIFQMGKNSKDRS</sequence>
<keyword evidence="1" id="KW-1133">Transmembrane helix</keyword>
<feature type="transmembrane region" description="Helical" evidence="1">
    <location>
        <begin position="374"/>
        <end position="395"/>
    </location>
</feature>
<protein>
    <submittedName>
        <fullName evidence="2">Uncharacterized protein</fullName>
    </submittedName>
</protein>
<dbReference type="AlphaFoldDB" id="A0A4Q4KR37"/>
<feature type="transmembrane region" description="Helical" evidence="1">
    <location>
        <begin position="101"/>
        <end position="121"/>
    </location>
</feature>
<feature type="transmembrane region" description="Helical" evidence="1">
    <location>
        <begin position="141"/>
        <end position="161"/>
    </location>
</feature>
<feature type="transmembrane region" description="Helical" evidence="1">
    <location>
        <begin position="49"/>
        <end position="66"/>
    </location>
</feature>
<dbReference type="Gene3D" id="1.20.210.10">
    <property type="entry name" value="Cytochrome c oxidase-like, subunit I domain"/>
    <property type="match status" value="1"/>
</dbReference>
<evidence type="ECO:0000256" key="1">
    <source>
        <dbReference type="SAM" id="Phobius"/>
    </source>
</evidence>
<feature type="transmembrane region" description="Helical" evidence="1">
    <location>
        <begin position="207"/>
        <end position="228"/>
    </location>
</feature>
<dbReference type="InterPro" id="IPR036927">
    <property type="entry name" value="Cyt_c_oxase-like_su1_sf"/>
</dbReference>
<accession>A0A4Q4KR37</accession>
<keyword evidence="1" id="KW-0812">Transmembrane</keyword>
<feature type="transmembrane region" description="Helical" evidence="1">
    <location>
        <begin position="173"/>
        <end position="195"/>
    </location>
</feature>
<dbReference type="Proteomes" id="UP000293952">
    <property type="component" value="Unassembled WGS sequence"/>
</dbReference>
<keyword evidence="3" id="KW-1185">Reference proteome</keyword>
<feature type="transmembrane region" description="Helical" evidence="1">
    <location>
        <begin position="7"/>
        <end position="29"/>
    </location>
</feature>
<name>A0A4Q4KR37_9FLAO</name>
<feature type="transmembrane region" description="Helical" evidence="1">
    <location>
        <begin position="276"/>
        <end position="296"/>
    </location>
</feature>